<gene>
    <name evidence="7" type="ORF">RMCFA_5946</name>
</gene>
<reference evidence="8" key="2">
    <citation type="submission" date="2016-02" db="EMBL/GenBank/DDBJ databases">
        <title>Draft genome sequence of five rapidly growing Mycobacterium species.</title>
        <authorList>
            <person name="Katahira K."/>
            <person name="Gotou Y."/>
            <person name="Iida K."/>
            <person name="Ogura Y."/>
            <person name="Hayashi T."/>
        </authorList>
    </citation>
    <scope>NUCLEOTIDE SEQUENCE [LARGE SCALE GENOMIC DNA]</scope>
    <source>
        <strain evidence="8">JCM6368</strain>
    </source>
</reference>
<dbReference type="PROSITE" id="PS50123">
    <property type="entry name" value="CHER"/>
    <property type="match status" value="1"/>
</dbReference>
<dbReference type="InterPro" id="IPR029063">
    <property type="entry name" value="SAM-dependent_MTases_sf"/>
</dbReference>
<evidence type="ECO:0000256" key="4">
    <source>
        <dbReference type="ARBA" id="ARBA00022679"/>
    </source>
</evidence>
<dbReference type="GO" id="GO:0032259">
    <property type="term" value="P:methylation"/>
    <property type="evidence" value="ECO:0007669"/>
    <property type="project" value="UniProtKB-KW"/>
</dbReference>
<evidence type="ECO:0000256" key="2">
    <source>
        <dbReference type="ARBA" id="ARBA00012534"/>
    </source>
</evidence>
<dbReference type="InterPro" id="IPR050903">
    <property type="entry name" value="Bact_Chemotaxis_MeTrfase"/>
</dbReference>
<evidence type="ECO:0000256" key="5">
    <source>
        <dbReference type="ARBA" id="ARBA00022691"/>
    </source>
</evidence>
<dbReference type="SMART" id="SM00138">
    <property type="entry name" value="MeTrc"/>
    <property type="match status" value="1"/>
</dbReference>
<protein>
    <recommendedName>
        <fullName evidence="2">protein-glutamate O-methyltransferase</fullName>
        <ecNumber evidence="2">2.1.1.80</ecNumber>
    </recommendedName>
</protein>
<dbReference type="PANTHER" id="PTHR24422">
    <property type="entry name" value="CHEMOTAXIS PROTEIN METHYLTRANSFERASE"/>
    <property type="match status" value="1"/>
</dbReference>
<dbReference type="PANTHER" id="PTHR24422:SF10">
    <property type="entry name" value="CHEMOTAXIS PROTEIN METHYLTRANSFERASE 2"/>
    <property type="match status" value="1"/>
</dbReference>
<dbReference type="Pfam" id="PF03705">
    <property type="entry name" value="CheR_N"/>
    <property type="match status" value="1"/>
</dbReference>
<dbReference type="CDD" id="cd02440">
    <property type="entry name" value="AdoMet_MTases"/>
    <property type="match status" value="1"/>
</dbReference>
<dbReference type="EC" id="2.1.1.80" evidence="2"/>
<organism evidence="7 8">
    <name type="scientific">Mycolicibacterium fortuitum subsp. acetamidolyticum</name>
    <dbReference type="NCBI Taxonomy" id="144550"/>
    <lineage>
        <taxon>Bacteria</taxon>
        <taxon>Bacillati</taxon>
        <taxon>Actinomycetota</taxon>
        <taxon>Actinomycetes</taxon>
        <taxon>Mycobacteriales</taxon>
        <taxon>Mycobacteriaceae</taxon>
        <taxon>Mycolicibacterium</taxon>
    </lineage>
</organism>
<comment type="caution">
    <text evidence="7">The sequence shown here is derived from an EMBL/GenBank/DDBJ whole genome shotgun (WGS) entry which is preliminary data.</text>
</comment>
<dbReference type="InterPro" id="IPR022641">
    <property type="entry name" value="CheR_N"/>
</dbReference>
<accession>A0A100WWS4</accession>
<dbReference type="SUPFAM" id="SSF53335">
    <property type="entry name" value="S-adenosyl-L-methionine-dependent methyltransferases"/>
    <property type="match status" value="1"/>
</dbReference>
<dbReference type="Gene3D" id="1.10.155.10">
    <property type="entry name" value="Chemotaxis receptor methyltransferase CheR, N-terminal domain"/>
    <property type="match status" value="1"/>
</dbReference>
<keyword evidence="4 7" id="KW-0808">Transferase</keyword>
<reference evidence="7 8" key="1">
    <citation type="journal article" date="2016" name="Genome Announc.">
        <title>Draft Genome Sequences of Five Rapidly Growing Mycobacterium Species, M. thermoresistibile, M. fortuitum subsp. acetamidolyticum, M. canariasense, M. brisbanense, and M. novocastrense.</title>
        <authorList>
            <person name="Katahira K."/>
            <person name="Ogura Y."/>
            <person name="Gotoh Y."/>
            <person name="Hayashi T."/>
        </authorList>
    </citation>
    <scope>NUCLEOTIDE SEQUENCE [LARGE SCALE GENOMIC DNA]</scope>
    <source>
        <strain evidence="7 8">JCM6368</strain>
    </source>
</reference>
<dbReference type="AlphaFoldDB" id="A0A100WWS4"/>
<sequence length="314" mass="35813">MKQGDMETTDEAFEALLRYMRDSRGFDFTGYKRTSLMRRVRHRMDHAGYDTFEQYLDVLQASSDEFSALFNTILINVTAFFRDPDAWEYIRTDVIPQMLAERGPDDPIRVWSAGCASGQEAYTLAILLTEALGPDAFRQRVKIYATDIDEEALTEARAASYDERAVESVPPDLLARYFEQLNGRYVFHKDLRRAVIFGRNDLVKDAPISRVDLLVCRNSLMYLNAETQRNVLGRLHFALAAQGTLFLGHAEMLLSHADQFTPLNLKHRVFVRRQAPTPVSTVTTPQHRCTTDMASFTGLPPYASWLFGPARSPR</sequence>
<evidence type="ECO:0000313" key="7">
    <source>
        <dbReference type="EMBL" id="GAT05835.1"/>
    </source>
</evidence>
<dbReference type="EMBL" id="BCSZ01000064">
    <property type="protein sequence ID" value="GAT05835.1"/>
    <property type="molecule type" value="Genomic_DNA"/>
</dbReference>
<evidence type="ECO:0000256" key="3">
    <source>
        <dbReference type="ARBA" id="ARBA00022603"/>
    </source>
</evidence>
<dbReference type="Gene3D" id="3.40.50.150">
    <property type="entry name" value="Vaccinia Virus protein VP39"/>
    <property type="match status" value="1"/>
</dbReference>
<comment type="catalytic activity">
    <reaction evidence="1">
        <text>L-glutamyl-[protein] + S-adenosyl-L-methionine = [protein]-L-glutamate 5-O-methyl ester + S-adenosyl-L-homocysteine</text>
        <dbReference type="Rhea" id="RHEA:24452"/>
        <dbReference type="Rhea" id="RHEA-COMP:10208"/>
        <dbReference type="Rhea" id="RHEA-COMP:10311"/>
        <dbReference type="ChEBI" id="CHEBI:29973"/>
        <dbReference type="ChEBI" id="CHEBI:57856"/>
        <dbReference type="ChEBI" id="CHEBI:59789"/>
        <dbReference type="ChEBI" id="CHEBI:82795"/>
        <dbReference type="EC" id="2.1.1.80"/>
    </reaction>
</comment>
<keyword evidence="3 7" id="KW-0489">Methyltransferase</keyword>
<feature type="domain" description="CheR-type methyltransferase" evidence="6">
    <location>
        <begin position="1"/>
        <end position="276"/>
    </location>
</feature>
<evidence type="ECO:0000313" key="8">
    <source>
        <dbReference type="Proteomes" id="UP000069705"/>
    </source>
</evidence>
<evidence type="ECO:0000256" key="1">
    <source>
        <dbReference type="ARBA" id="ARBA00001541"/>
    </source>
</evidence>
<proteinExistence type="predicted"/>
<keyword evidence="5" id="KW-0949">S-adenosyl-L-methionine</keyword>
<dbReference type="InterPro" id="IPR036804">
    <property type="entry name" value="CheR_N_sf"/>
</dbReference>
<dbReference type="PRINTS" id="PR00996">
    <property type="entry name" value="CHERMTFRASE"/>
</dbReference>
<dbReference type="SUPFAM" id="SSF47757">
    <property type="entry name" value="Chemotaxis receptor methyltransferase CheR, N-terminal domain"/>
    <property type="match status" value="1"/>
</dbReference>
<dbReference type="InterPro" id="IPR022642">
    <property type="entry name" value="CheR_C"/>
</dbReference>
<name>A0A100WWS4_MYCFO</name>
<dbReference type="Proteomes" id="UP000069705">
    <property type="component" value="Unassembled WGS sequence"/>
</dbReference>
<evidence type="ECO:0000259" key="6">
    <source>
        <dbReference type="PROSITE" id="PS50123"/>
    </source>
</evidence>
<dbReference type="GO" id="GO:0008983">
    <property type="term" value="F:protein-glutamate O-methyltransferase activity"/>
    <property type="evidence" value="ECO:0007669"/>
    <property type="project" value="UniProtKB-EC"/>
</dbReference>
<dbReference type="InterPro" id="IPR000780">
    <property type="entry name" value="CheR_MeTrfase"/>
</dbReference>
<dbReference type="Pfam" id="PF01739">
    <property type="entry name" value="CheR"/>
    <property type="match status" value="1"/>
</dbReference>